<keyword evidence="3" id="KW-0808">Transferase</keyword>
<keyword evidence="3" id="KW-0670">Pyruvate</keyword>
<dbReference type="InterPro" id="IPR002192">
    <property type="entry name" value="PPDK_AMP/ATP-bd"/>
</dbReference>
<organism evidence="3 4">
    <name type="scientific">Litorivivens lipolytica</name>
    <dbReference type="NCBI Taxonomy" id="1524264"/>
    <lineage>
        <taxon>Bacteria</taxon>
        <taxon>Pseudomonadati</taxon>
        <taxon>Pseudomonadota</taxon>
        <taxon>Gammaproteobacteria</taxon>
        <taxon>Litorivivens</taxon>
    </lineage>
</organism>
<dbReference type="SUPFAM" id="SSF52009">
    <property type="entry name" value="Phosphohistidine domain"/>
    <property type="match status" value="1"/>
</dbReference>
<keyword evidence="4" id="KW-1185">Reference proteome</keyword>
<sequence>MPEILTLKEITDQAVGGKAAGLAELTRHGLNVPPAFVVVAASAEHFPDDLEAQYQAIGGGKVAVRSSAIGEDGEDSSFAGQYETILNVEGLDALKAAIAQCVQSLDSAQATAYKSEHANLGEVEMCVVVQRMVDAHSAGVLFTADPVTGRHDRLVIDAVRGLGEALVSGEVTPDHYELDRNNHVVRRELTGESPILSDAQIQALAKGARDAAVSMTPLLDMEWAIDASGDLFWLQARPITTLGSDLNELDTPIPDDHVITRCNVGEMMPGAVCPLTFSVQGRAIEHGMQHMHVCYANRPAINQEWTQINLFFGHMFINMTGGLQSSRYVSINTVESMGQSLCGRPVPELKPLKDLAPFWRRWYGTWQFARYVMQSQKVLTEFESRFKHAYVSYTNDSLSMMKEINRYFPWICETNEVHLRSSAFSGVMEGIVQSFVAGGSQPPDADQQAEAARLLAGASDVESAVMVDRLDDVVDLIAEHPEAVTSFQKVDPSEALAWLTSEESGAARYRFEEFLAAHGHRSIRELCVREAGWVDEPEKLIVTMQASLASRLQGAYKPRQVEKVDISTLSRGLRFMLPVAHNAIRRREHTKSLLVLVTHRLKRAYRHLANLLVSEGHLPDADLVFFFTHEELNEFVENPSSDGVSRAEKRRIALSFHEKMEFDDVYVGKPEPLVWEPPKDAAEGELIGRPVSRGIVEGAARVALTIQEAAELQPGEILIAPITDIGWTPYFSLIAGLATDVGSAVSHGAVIAREYGLPAIVNLRQATRLFKTGDRVRLDADKGVLSRL</sequence>
<dbReference type="InterPro" id="IPR008279">
    <property type="entry name" value="PEP-util_enz_mobile_dom"/>
</dbReference>
<dbReference type="AlphaFoldDB" id="A0A7W4W5T9"/>
<dbReference type="EC" id="2.7.9.2" evidence="3"/>
<dbReference type="PANTHER" id="PTHR43615:SF1">
    <property type="entry name" value="PPDK_N DOMAIN-CONTAINING PROTEIN"/>
    <property type="match status" value="1"/>
</dbReference>
<evidence type="ECO:0000259" key="2">
    <source>
        <dbReference type="Pfam" id="PF01326"/>
    </source>
</evidence>
<dbReference type="Gene3D" id="3.30.470.20">
    <property type="entry name" value="ATP-grasp fold, B domain"/>
    <property type="match status" value="2"/>
</dbReference>
<dbReference type="InterPro" id="IPR036637">
    <property type="entry name" value="Phosphohistidine_dom_sf"/>
</dbReference>
<dbReference type="EMBL" id="JACHWY010000002">
    <property type="protein sequence ID" value="MBB3047979.1"/>
    <property type="molecule type" value="Genomic_DNA"/>
</dbReference>
<accession>A0A7W4W5T9</accession>
<protein>
    <submittedName>
        <fullName evidence="3">Pyruvate,water dikinase</fullName>
        <ecNumber evidence="3">2.7.9.2</ecNumber>
    </submittedName>
</protein>
<keyword evidence="3" id="KW-0418">Kinase</keyword>
<evidence type="ECO:0000313" key="3">
    <source>
        <dbReference type="EMBL" id="MBB3047979.1"/>
    </source>
</evidence>
<dbReference type="Proteomes" id="UP000537130">
    <property type="component" value="Unassembled WGS sequence"/>
</dbReference>
<proteinExistence type="predicted"/>
<dbReference type="InterPro" id="IPR051549">
    <property type="entry name" value="PEP_Utilizing_Enz"/>
</dbReference>
<gene>
    <name evidence="3" type="ORF">FHR99_002245</name>
</gene>
<feature type="domain" description="Pyruvate phosphate dikinase AMP/ATP-binding" evidence="2">
    <location>
        <begin position="192"/>
        <end position="244"/>
    </location>
</feature>
<dbReference type="PANTHER" id="PTHR43615">
    <property type="entry name" value="PHOSPHOENOLPYRUVATE SYNTHASE-RELATED"/>
    <property type="match status" value="1"/>
</dbReference>
<dbReference type="RefSeq" id="WP_183410728.1">
    <property type="nucleotide sequence ID" value="NZ_JACHWY010000002.1"/>
</dbReference>
<dbReference type="Gene3D" id="3.30.1490.20">
    <property type="entry name" value="ATP-grasp fold, A domain"/>
    <property type="match status" value="2"/>
</dbReference>
<name>A0A7W4W5T9_9GAMM</name>
<evidence type="ECO:0000313" key="4">
    <source>
        <dbReference type="Proteomes" id="UP000537130"/>
    </source>
</evidence>
<dbReference type="SUPFAM" id="SSF56059">
    <property type="entry name" value="Glutathione synthetase ATP-binding domain-like"/>
    <property type="match status" value="1"/>
</dbReference>
<dbReference type="Pfam" id="PF01326">
    <property type="entry name" value="PPDK_N"/>
    <property type="match status" value="2"/>
</dbReference>
<dbReference type="InterPro" id="IPR013815">
    <property type="entry name" value="ATP_grasp_subdomain_1"/>
</dbReference>
<evidence type="ECO:0000259" key="1">
    <source>
        <dbReference type="Pfam" id="PF00391"/>
    </source>
</evidence>
<feature type="domain" description="Pyruvate phosphate dikinase AMP/ATP-binding" evidence="2">
    <location>
        <begin position="53"/>
        <end position="190"/>
    </location>
</feature>
<dbReference type="Pfam" id="PF00391">
    <property type="entry name" value="PEP-utilizers"/>
    <property type="match status" value="1"/>
</dbReference>
<feature type="domain" description="PEP-utilising enzyme mobile" evidence="1">
    <location>
        <begin position="713"/>
        <end position="783"/>
    </location>
</feature>
<dbReference type="GO" id="GO:0008986">
    <property type="term" value="F:pyruvate, water dikinase activity"/>
    <property type="evidence" value="ECO:0007669"/>
    <property type="project" value="UniProtKB-EC"/>
</dbReference>
<dbReference type="GO" id="GO:0005524">
    <property type="term" value="F:ATP binding"/>
    <property type="evidence" value="ECO:0007669"/>
    <property type="project" value="InterPro"/>
</dbReference>
<reference evidence="3 4" key="1">
    <citation type="submission" date="2020-08" db="EMBL/GenBank/DDBJ databases">
        <title>Genomic Encyclopedia of Type Strains, Phase III (KMG-III): the genomes of soil and plant-associated and newly described type strains.</title>
        <authorList>
            <person name="Whitman W."/>
        </authorList>
    </citation>
    <scope>NUCLEOTIDE SEQUENCE [LARGE SCALE GENOMIC DNA]</scope>
    <source>
        <strain evidence="3 4">CECT 8654</strain>
    </source>
</reference>
<dbReference type="Gene3D" id="3.50.30.10">
    <property type="entry name" value="Phosphohistidine domain"/>
    <property type="match status" value="1"/>
</dbReference>
<comment type="caution">
    <text evidence="3">The sequence shown here is derived from an EMBL/GenBank/DDBJ whole genome shotgun (WGS) entry which is preliminary data.</text>
</comment>